<protein>
    <recommendedName>
        <fullName evidence="6">Inositol-1-monophosphatase</fullName>
        <ecNumber evidence="6">3.1.3.25</ecNumber>
    </recommendedName>
</protein>
<dbReference type="PRINTS" id="PR00377">
    <property type="entry name" value="IMPHPHTASES"/>
</dbReference>
<feature type="binding site" evidence="5">
    <location>
        <position position="107"/>
    </location>
    <ligand>
        <name>Mg(2+)</name>
        <dbReference type="ChEBI" id="CHEBI:18420"/>
        <label>1</label>
        <note>catalytic</note>
    </ligand>
</feature>
<dbReference type="Proteomes" id="UP001302745">
    <property type="component" value="Unassembled WGS sequence"/>
</dbReference>
<name>A0AAN6VNA1_9PEZI</name>
<keyword evidence="4" id="KW-0672">Quinate metabolism</keyword>
<sequence length="335" mass="36716">MATTSFTETELDEIFVFAIQLGKDAGKLLLEAAQLRFNGNGQSTQDFVEKDSAVDIVTKTDEDVEEFIKTSISLKYPDHAFVGEESYSKGSSRAYLIDDAAPTWCVDPLDGTVNYTHLFPMFCVSIAFVVGGKPTIGVIYAPFLNQLFTACRGRGAWLNETQRLPLIRNPIPPMPKNAPGGCVFSCEWGKDRKDRPDGNLYRKVESFLNMAAEVGGREGKGGMVHGVRSLGSATMDLAYTAMGAFDIWWEGGCWEWDVAAGIAILQEAGGLVTTANPPESPLTAKIEEVKVGSRLYLAIRPAGPSEAESGREGQERTVREVWRRVRELDYTRPGA</sequence>
<dbReference type="Gene3D" id="3.30.540.10">
    <property type="entry name" value="Fructose-1,6-Bisphosphatase, subunit A, domain 1"/>
    <property type="match status" value="1"/>
</dbReference>
<feature type="binding site" evidence="5">
    <location>
        <position position="257"/>
    </location>
    <ligand>
        <name>Mg(2+)</name>
        <dbReference type="ChEBI" id="CHEBI:18420"/>
        <label>1</label>
        <note>catalytic</note>
    </ligand>
</feature>
<dbReference type="GO" id="GO:0006020">
    <property type="term" value="P:inositol metabolic process"/>
    <property type="evidence" value="ECO:0007669"/>
    <property type="project" value="TreeGrafter"/>
</dbReference>
<evidence type="ECO:0000256" key="3">
    <source>
        <dbReference type="ARBA" id="ARBA00022842"/>
    </source>
</evidence>
<dbReference type="EC" id="3.1.3.25" evidence="6"/>
<dbReference type="GO" id="GO:0046854">
    <property type="term" value="P:phosphatidylinositol phosphate biosynthetic process"/>
    <property type="evidence" value="ECO:0007669"/>
    <property type="project" value="InterPro"/>
</dbReference>
<comment type="caution">
    <text evidence="7">The sequence shown here is derived from an EMBL/GenBank/DDBJ whole genome shotgun (WGS) entry which is preliminary data.</text>
</comment>
<evidence type="ECO:0000256" key="4">
    <source>
        <dbReference type="ARBA" id="ARBA00022911"/>
    </source>
</evidence>
<proteinExistence type="inferred from homology"/>
<evidence type="ECO:0000313" key="7">
    <source>
        <dbReference type="EMBL" id="KAK4153361.1"/>
    </source>
</evidence>
<evidence type="ECO:0000313" key="8">
    <source>
        <dbReference type="Proteomes" id="UP001302745"/>
    </source>
</evidence>
<organism evidence="7 8">
    <name type="scientific">Chaetomidium leptoderma</name>
    <dbReference type="NCBI Taxonomy" id="669021"/>
    <lineage>
        <taxon>Eukaryota</taxon>
        <taxon>Fungi</taxon>
        <taxon>Dikarya</taxon>
        <taxon>Ascomycota</taxon>
        <taxon>Pezizomycotina</taxon>
        <taxon>Sordariomycetes</taxon>
        <taxon>Sordariomycetidae</taxon>
        <taxon>Sordariales</taxon>
        <taxon>Chaetomiaceae</taxon>
        <taxon>Chaetomidium</taxon>
    </lineage>
</organism>
<evidence type="ECO:0000256" key="1">
    <source>
        <dbReference type="ARBA" id="ARBA00009759"/>
    </source>
</evidence>
<dbReference type="EMBL" id="MU856943">
    <property type="protein sequence ID" value="KAK4153361.1"/>
    <property type="molecule type" value="Genomic_DNA"/>
</dbReference>
<evidence type="ECO:0000256" key="5">
    <source>
        <dbReference type="PIRSR" id="PIRSR600760-2"/>
    </source>
</evidence>
<dbReference type="Gene3D" id="3.40.190.80">
    <property type="match status" value="1"/>
</dbReference>
<comment type="cofactor">
    <cofactor evidence="5 6">
        <name>Mg(2+)</name>
        <dbReference type="ChEBI" id="CHEBI:18420"/>
    </cofactor>
</comment>
<dbReference type="PROSITE" id="PS00629">
    <property type="entry name" value="IMP_1"/>
    <property type="match status" value="1"/>
</dbReference>
<accession>A0AAN6VNA1</accession>
<gene>
    <name evidence="7" type="ORF">C8A00DRAFT_43720</name>
</gene>
<dbReference type="InterPro" id="IPR020550">
    <property type="entry name" value="Inositol_monophosphatase_CS"/>
</dbReference>
<keyword evidence="3 5" id="KW-0460">Magnesium</keyword>
<keyword evidence="2 5" id="KW-0479">Metal-binding</keyword>
<dbReference type="CDD" id="cd01639">
    <property type="entry name" value="IMPase"/>
    <property type="match status" value="1"/>
</dbReference>
<evidence type="ECO:0000256" key="6">
    <source>
        <dbReference type="RuleBase" id="RU364068"/>
    </source>
</evidence>
<dbReference type="InterPro" id="IPR020583">
    <property type="entry name" value="Inositol_monoP_metal-BS"/>
</dbReference>
<dbReference type="PROSITE" id="PS00630">
    <property type="entry name" value="IMP_2"/>
    <property type="match status" value="1"/>
</dbReference>
<dbReference type="FunFam" id="3.40.190.80:FF:000019">
    <property type="entry name" value="Inositol-1-monophosphatase"/>
    <property type="match status" value="1"/>
</dbReference>
<dbReference type="GO" id="GO:0008934">
    <property type="term" value="F:inositol monophosphate 1-phosphatase activity"/>
    <property type="evidence" value="ECO:0007669"/>
    <property type="project" value="InterPro"/>
</dbReference>
<feature type="binding site" evidence="5">
    <location>
        <position position="84"/>
    </location>
    <ligand>
        <name>Mg(2+)</name>
        <dbReference type="ChEBI" id="CHEBI:18420"/>
        <label>1</label>
        <note>catalytic</note>
    </ligand>
</feature>
<dbReference type="FunFam" id="3.30.540.10:FF:000004">
    <property type="entry name" value="Inositol-1-monophosphatase"/>
    <property type="match status" value="1"/>
</dbReference>
<keyword evidence="6" id="KW-0378">Hydrolase</keyword>
<feature type="binding site" evidence="5">
    <location>
        <position position="109"/>
    </location>
    <ligand>
        <name>Mg(2+)</name>
        <dbReference type="ChEBI" id="CHEBI:18420"/>
        <label>1</label>
        <note>catalytic</note>
    </ligand>
</feature>
<dbReference type="GO" id="GO:0007165">
    <property type="term" value="P:signal transduction"/>
    <property type="evidence" value="ECO:0007669"/>
    <property type="project" value="TreeGrafter"/>
</dbReference>
<comment type="similarity">
    <text evidence="1 6">Belongs to the inositol monophosphatase superfamily.</text>
</comment>
<reference evidence="7" key="1">
    <citation type="journal article" date="2023" name="Mol. Phylogenet. Evol.">
        <title>Genome-scale phylogeny and comparative genomics of the fungal order Sordariales.</title>
        <authorList>
            <person name="Hensen N."/>
            <person name="Bonometti L."/>
            <person name="Westerberg I."/>
            <person name="Brannstrom I.O."/>
            <person name="Guillou S."/>
            <person name="Cros-Aarteil S."/>
            <person name="Calhoun S."/>
            <person name="Haridas S."/>
            <person name="Kuo A."/>
            <person name="Mondo S."/>
            <person name="Pangilinan J."/>
            <person name="Riley R."/>
            <person name="LaButti K."/>
            <person name="Andreopoulos B."/>
            <person name="Lipzen A."/>
            <person name="Chen C."/>
            <person name="Yan M."/>
            <person name="Daum C."/>
            <person name="Ng V."/>
            <person name="Clum A."/>
            <person name="Steindorff A."/>
            <person name="Ohm R.A."/>
            <person name="Martin F."/>
            <person name="Silar P."/>
            <person name="Natvig D.O."/>
            <person name="Lalanne C."/>
            <person name="Gautier V."/>
            <person name="Ament-Velasquez S.L."/>
            <person name="Kruys A."/>
            <person name="Hutchinson M.I."/>
            <person name="Powell A.J."/>
            <person name="Barry K."/>
            <person name="Miller A.N."/>
            <person name="Grigoriev I.V."/>
            <person name="Debuchy R."/>
            <person name="Gladieux P."/>
            <person name="Hiltunen Thoren M."/>
            <person name="Johannesson H."/>
        </authorList>
    </citation>
    <scope>NUCLEOTIDE SEQUENCE</scope>
    <source>
        <strain evidence="7">CBS 538.74</strain>
    </source>
</reference>
<dbReference type="InterPro" id="IPR033942">
    <property type="entry name" value="IMPase"/>
</dbReference>
<reference evidence="7" key="2">
    <citation type="submission" date="2023-05" db="EMBL/GenBank/DDBJ databases">
        <authorList>
            <consortium name="Lawrence Berkeley National Laboratory"/>
            <person name="Steindorff A."/>
            <person name="Hensen N."/>
            <person name="Bonometti L."/>
            <person name="Westerberg I."/>
            <person name="Brannstrom I.O."/>
            <person name="Guillou S."/>
            <person name="Cros-Aarteil S."/>
            <person name="Calhoun S."/>
            <person name="Haridas S."/>
            <person name="Kuo A."/>
            <person name="Mondo S."/>
            <person name="Pangilinan J."/>
            <person name="Riley R."/>
            <person name="Labutti K."/>
            <person name="Andreopoulos B."/>
            <person name="Lipzen A."/>
            <person name="Chen C."/>
            <person name="Yanf M."/>
            <person name="Daum C."/>
            <person name="Ng V."/>
            <person name="Clum A."/>
            <person name="Ohm R."/>
            <person name="Martin F."/>
            <person name="Silar P."/>
            <person name="Natvig D."/>
            <person name="Lalanne C."/>
            <person name="Gautier V."/>
            <person name="Ament-Velasquez S.L."/>
            <person name="Kruys A."/>
            <person name="Hutchinson M.I."/>
            <person name="Powell A.J."/>
            <person name="Barry K."/>
            <person name="Miller A.N."/>
            <person name="Grigoriev I.V."/>
            <person name="Debuchy R."/>
            <person name="Gladieux P."/>
            <person name="Thoren M.H."/>
            <person name="Johannesson H."/>
        </authorList>
    </citation>
    <scope>NUCLEOTIDE SEQUENCE</scope>
    <source>
        <strain evidence="7">CBS 538.74</strain>
    </source>
</reference>
<dbReference type="Pfam" id="PF00459">
    <property type="entry name" value="Inositol_P"/>
    <property type="match status" value="1"/>
</dbReference>
<dbReference type="PANTHER" id="PTHR20854:SF39">
    <property type="entry name" value="PROTEIN QUTG"/>
    <property type="match status" value="1"/>
</dbReference>
<comment type="catalytic activity">
    <reaction evidence="6">
        <text>a myo-inositol phosphate + H2O = myo-inositol + phosphate</text>
        <dbReference type="Rhea" id="RHEA:24056"/>
        <dbReference type="ChEBI" id="CHEBI:15377"/>
        <dbReference type="ChEBI" id="CHEBI:17268"/>
        <dbReference type="ChEBI" id="CHEBI:43474"/>
        <dbReference type="ChEBI" id="CHEBI:84139"/>
        <dbReference type="EC" id="3.1.3.25"/>
    </reaction>
</comment>
<comment type="pathway">
    <text evidence="6">Polyol metabolism; myo-inositol biosynthesis; myo-inositol from D-glucose 6-phosphate: step 2/2.</text>
</comment>
<dbReference type="GO" id="GO:0046872">
    <property type="term" value="F:metal ion binding"/>
    <property type="evidence" value="ECO:0007669"/>
    <property type="project" value="UniProtKB-KW"/>
</dbReference>
<dbReference type="PANTHER" id="PTHR20854">
    <property type="entry name" value="INOSITOL MONOPHOSPHATASE"/>
    <property type="match status" value="1"/>
</dbReference>
<evidence type="ECO:0000256" key="2">
    <source>
        <dbReference type="ARBA" id="ARBA00022723"/>
    </source>
</evidence>
<dbReference type="AlphaFoldDB" id="A0AAN6VNA1"/>
<dbReference type="SUPFAM" id="SSF56655">
    <property type="entry name" value="Carbohydrate phosphatase"/>
    <property type="match status" value="1"/>
</dbReference>
<dbReference type="InterPro" id="IPR000760">
    <property type="entry name" value="Inositol_monophosphatase-like"/>
</dbReference>
<keyword evidence="8" id="KW-1185">Reference proteome</keyword>
<feature type="binding site" evidence="5">
    <location>
        <position position="110"/>
    </location>
    <ligand>
        <name>Mg(2+)</name>
        <dbReference type="ChEBI" id="CHEBI:18420"/>
        <label>1</label>
        <note>catalytic</note>
    </ligand>
</feature>